<keyword evidence="2" id="KW-1185">Reference proteome</keyword>
<evidence type="ECO:0000313" key="1">
    <source>
        <dbReference type="EMBL" id="KAK3763462.1"/>
    </source>
</evidence>
<name>A0AAE0Z637_9GAST</name>
<organism evidence="1 2">
    <name type="scientific">Elysia crispata</name>
    <name type="common">lettuce slug</name>
    <dbReference type="NCBI Taxonomy" id="231223"/>
    <lineage>
        <taxon>Eukaryota</taxon>
        <taxon>Metazoa</taxon>
        <taxon>Spiralia</taxon>
        <taxon>Lophotrochozoa</taxon>
        <taxon>Mollusca</taxon>
        <taxon>Gastropoda</taxon>
        <taxon>Heterobranchia</taxon>
        <taxon>Euthyneura</taxon>
        <taxon>Panpulmonata</taxon>
        <taxon>Sacoglossa</taxon>
        <taxon>Placobranchoidea</taxon>
        <taxon>Plakobranchidae</taxon>
        <taxon>Elysia</taxon>
    </lineage>
</organism>
<evidence type="ECO:0000313" key="2">
    <source>
        <dbReference type="Proteomes" id="UP001283361"/>
    </source>
</evidence>
<sequence>MPDRNHLCVSRSVDCPGCKERLAGFTLTAQSVPSTATPYSYTDPGEPGQASYTVVPSPRITFPVSLVRFDTAHSTNILTLCEVLVFGVANTFFMKKFKTCQSDDASPPQDAIIANTQV</sequence>
<dbReference type="EMBL" id="JAWDGP010004557">
    <property type="protein sequence ID" value="KAK3763462.1"/>
    <property type="molecule type" value="Genomic_DNA"/>
</dbReference>
<comment type="caution">
    <text evidence="1">The sequence shown here is derived from an EMBL/GenBank/DDBJ whole genome shotgun (WGS) entry which is preliminary data.</text>
</comment>
<proteinExistence type="predicted"/>
<accession>A0AAE0Z637</accession>
<dbReference type="AlphaFoldDB" id="A0AAE0Z637"/>
<protein>
    <submittedName>
        <fullName evidence="1">Uncharacterized protein</fullName>
    </submittedName>
</protein>
<reference evidence="1" key="1">
    <citation type="journal article" date="2023" name="G3 (Bethesda)">
        <title>A reference genome for the long-term kleptoplast-retaining sea slug Elysia crispata morphotype clarki.</title>
        <authorList>
            <person name="Eastman K.E."/>
            <person name="Pendleton A.L."/>
            <person name="Shaikh M.A."/>
            <person name="Suttiyut T."/>
            <person name="Ogas R."/>
            <person name="Tomko P."/>
            <person name="Gavelis G."/>
            <person name="Widhalm J.R."/>
            <person name="Wisecaver J.H."/>
        </authorList>
    </citation>
    <scope>NUCLEOTIDE SEQUENCE</scope>
    <source>
        <strain evidence="1">ECLA1</strain>
    </source>
</reference>
<gene>
    <name evidence="1" type="ORF">RRG08_033028</name>
</gene>
<dbReference type="Proteomes" id="UP001283361">
    <property type="component" value="Unassembled WGS sequence"/>
</dbReference>